<dbReference type="InterPro" id="IPR003439">
    <property type="entry name" value="ABC_transporter-like_ATP-bd"/>
</dbReference>
<dbReference type="InterPro" id="IPR051782">
    <property type="entry name" value="ABC_Transporter_VariousFunc"/>
</dbReference>
<dbReference type="SMART" id="SM00382">
    <property type="entry name" value="AAA"/>
    <property type="match status" value="1"/>
</dbReference>
<evidence type="ECO:0000256" key="2">
    <source>
        <dbReference type="ARBA" id="ARBA00022741"/>
    </source>
</evidence>
<organism evidence="5 6">
    <name type="scientific">Candidatus Ryanbacteria bacterium RIFCSPLOWO2_01_FULL_48_26</name>
    <dbReference type="NCBI Taxonomy" id="1802126"/>
    <lineage>
        <taxon>Bacteria</taxon>
        <taxon>Candidatus Ryaniibacteriota</taxon>
    </lineage>
</organism>
<gene>
    <name evidence="5" type="ORF">A3B25_01575</name>
</gene>
<dbReference type="CDD" id="cd03230">
    <property type="entry name" value="ABC_DR_subfamily_A"/>
    <property type="match status" value="1"/>
</dbReference>
<evidence type="ECO:0000313" key="6">
    <source>
        <dbReference type="Proteomes" id="UP000179106"/>
    </source>
</evidence>
<dbReference type="Pfam" id="PF00005">
    <property type="entry name" value="ABC_tran"/>
    <property type="match status" value="1"/>
</dbReference>
<dbReference type="EMBL" id="MHNW01000002">
    <property type="protein sequence ID" value="OGZ54729.1"/>
    <property type="molecule type" value="Genomic_DNA"/>
</dbReference>
<dbReference type="PROSITE" id="PS50893">
    <property type="entry name" value="ABC_TRANSPORTER_2"/>
    <property type="match status" value="1"/>
</dbReference>
<keyword evidence="3" id="KW-0067">ATP-binding</keyword>
<dbReference type="PANTHER" id="PTHR42939:SF1">
    <property type="entry name" value="ABC TRANSPORTER ATP-BINDING PROTEIN ALBC-RELATED"/>
    <property type="match status" value="1"/>
</dbReference>
<keyword evidence="2" id="KW-0547">Nucleotide-binding</keyword>
<dbReference type="AlphaFoldDB" id="A0A1G2GX59"/>
<evidence type="ECO:0000313" key="5">
    <source>
        <dbReference type="EMBL" id="OGZ54729.1"/>
    </source>
</evidence>
<dbReference type="SUPFAM" id="SSF52540">
    <property type="entry name" value="P-loop containing nucleoside triphosphate hydrolases"/>
    <property type="match status" value="1"/>
</dbReference>
<sequence length="236" mass="26540">MIAIKNVSKKYFRETVVSGISLAVRDGTVFGFLGQNGSGKTTTMKMIVGITAPSAGTIEIDGESTGDISIHEKIGYMPEAPYFYDRLTGIEFLRFSGELFRDVTQSDTQYENLLKKVGIYDARNKAIWTYSKGMKQRLGFAQALVNNPKYIFLDEPLDGLDPIGRREIKEIIKTLKAEGKTVFFNSHILYDTEELCDEIGIINEGRLLYHGSVKDFSKGRSLEENFISLVEKHTKI</sequence>
<evidence type="ECO:0000256" key="3">
    <source>
        <dbReference type="ARBA" id="ARBA00022840"/>
    </source>
</evidence>
<dbReference type="InterPro" id="IPR027417">
    <property type="entry name" value="P-loop_NTPase"/>
</dbReference>
<accession>A0A1G2GX59</accession>
<keyword evidence="1" id="KW-0813">Transport</keyword>
<proteinExistence type="predicted"/>
<dbReference type="InterPro" id="IPR017871">
    <property type="entry name" value="ABC_transporter-like_CS"/>
</dbReference>
<dbReference type="Gene3D" id="3.40.50.300">
    <property type="entry name" value="P-loop containing nucleotide triphosphate hydrolases"/>
    <property type="match status" value="1"/>
</dbReference>
<evidence type="ECO:0000259" key="4">
    <source>
        <dbReference type="PROSITE" id="PS50893"/>
    </source>
</evidence>
<dbReference type="PANTHER" id="PTHR42939">
    <property type="entry name" value="ABC TRANSPORTER ATP-BINDING PROTEIN ALBC-RELATED"/>
    <property type="match status" value="1"/>
</dbReference>
<comment type="caution">
    <text evidence="5">The sequence shown here is derived from an EMBL/GenBank/DDBJ whole genome shotgun (WGS) entry which is preliminary data.</text>
</comment>
<dbReference type="STRING" id="1802126.A3B25_01575"/>
<dbReference type="GO" id="GO:0005524">
    <property type="term" value="F:ATP binding"/>
    <property type="evidence" value="ECO:0007669"/>
    <property type="project" value="UniProtKB-KW"/>
</dbReference>
<name>A0A1G2GX59_9BACT</name>
<dbReference type="InterPro" id="IPR003593">
    <property type="entry name" value="AAA+_ATPase"/>
</dbReference>
<dbReference type="Proteomes" id="UP000179106">
    <property type="component" value="Unassembled WGS sequence"/>
</dbReference>
<feature type="domain" description="ABC transporter" evidence="4">
    <location>
        <begin position="2"/>
        <end position="229"/>
    </location>
</feature>
<protein>
    <recommendedName>
        <fullName evidence="4">ABC transporter domain-containing protein</fullName>
    </recommendedName>
</protein>
<dbReference type="PROSITE" id="PS00211">
    <property type="entry name" value="ABC_TRANSPORTER_1"/>
    <property type="match status" value="1"/>
</dbReference>
<evidence type="ECO:0000256" key="1">
    <source>
        <dbReference type="ARBA" id="ARBA00022448"/>
    </source>
</evidence>
<dbReference type="GO" id="GO:0016887">
    <property type="term" value="F:ATP hydrolysis activity"/>
    <property type="evidence" value="ECO:0007669"/>
    <property type="project" value="InterPro"/>
</dbReference>
<reference evidence="5 6" key="1">
    <citation type="journal article" date="2016" name="Nat. Commun.">
        <title>Thousands of microbial genomes shed light on interconnected biogeochemical processes in an aquifer system.</title>
        <authorList>
            <person name="Anantharaman K."/>
            <person name="Brown C.T."/>
            <person name="Hug L.A."/>
            <person name="Sharon I."/>
            <person name="Castelle C.J."/>
            <person name="Probst A.J."/>
            <person name="Thomas B.C."/>
            <person name="Singh A."/>
            <person name="Wilkins M.J."/>
            <person name="Karaoz U."/>
            <person name="Brodie E.L."/>
            <person name="Williams K.H."/>
            <person name="Hubbard S.S."/>
            <person name="Banfield J.F."/>
        </authorList>
    </citation>
    <scope>NUCLEOTIDE SEQUENCE [LARGE SCALE GENOMIC DNA]</scope>
</reference>